<gene>
    <name evidence="5" type="ORF">H5P27_08675</name>
</gene>
<keyword evidence="3 4" id="KW-0326">Glycosidase</keyword>
<dbReference type="GO" id="GO:0004650">
    <property type="term" value="F:polygalacturonase activity"/>
    <property type="evidence" value="ECO:0007669"/>
    <property type="project" value="InterPro"/>
</dbReference>
<organism evidence="5 6">
    <name type="scientific">Pelagicoccus albus</name>
    <dbReference type="NCBI Taxonomy" id="415222"/>
    <lineage>
        <taxon>Bacteria</taxon>
        <taxon>Pseudomonadati</taxon>
        <taxon>Verrucomicrobiota</taxon>
        <taxon>Opitutia</taxon>
        <taxon>Puniceicoccales</taxon>
        <taxon>Pelagicoccaceae</taxon>
        <taxon>Pelagicoccus</taxon>
    </lineage>
</organism>
<dbReference type="EMBL" id="JACHVC010000008">
    <property type="protein sequence ID" value="MBC2606118.1"/>
    <property type="molecule type" value="Genomic_DNA"/>
</dbReference>
<reference evidence="5 6" key="1">
    <citation type="submission" date="2020-07" db="EMBL/GenBank/DDBJ databases">
        <authorList>
            <person name="Feng X."/>
        </authorList>
    </citation>
    <scope>NUCLEOTIDE SEQUENCE [LARGE SCALE GENOMIC DNA]</scope>
    <source>
        <strain evidence="5 6">JCM23202</strain>
    </source>
</reference>
<dbReference type="Pfam" id="PF00295">
    <property type="entry name" value="Glyco_hydro_28"/>
    <property type="match status" value="1"/>
</dbReference>
<evidence type="ECO:0000256" key="2">
    <source>
        <dbReference type="ARBA" id="ARBA00022801"/>
    </source>
</evidence>
<dbReference type="PANTHER" id="PTHR31339">
    <property type="entry name" value="PECTIN LYASE-RELATED"/>
    <property type="match status" value="1"/>
</dbReference>
<dbReference type="GO" id="GO:0005975">
    <property type="term" value="P:carbohydrate metabolic process"/>
    <property type="evidence" value="ECO:0007669"/>
    <property type="project" value="InterPro"/>
</dbReference>
<comment type="caution">
    <text evidence="5">The sequence shown here is derived from an EMBL/GenBank/DDBJ whole genome shotgun (WGS) entry which is preliminary data.</text>
</comment>
<dbReference type="InterPro" id="IPR011050">
    <property type="entry name" value="Pectin_lyase_fold/virulence"/>
</dbReference>
<dbReference type="PANTHER" id="PTHR31339:SF9">
    <property type="entry name" value="PLASMIN AND FIBRONECTIN-BINDING PROTEIN A"/>
    <property type="match status" value="1"/>
</dbReference>
<dbReference type="InterPro" id="IPR000743">
    <property type="entry name" value="Glyco_hydro_28"/>
</dbReference>
<comment type="similarity">
    <text evidence="1 4">Belongs to the glycosyl hydrolase 28 family.</text>
</comment>
<keyword evidence="2 4" id="KW-0378">Hydrolase</keyword>
<dbReference type="Gene3D" id="2.160.20.10">
    <property type="entry name" value="Single-stranded right-handed beta-helix, Pectin lyase-like"/>
    <property type="match status" value="1"/>
</dbReference>
<evidence type="ECO:0000313" key="6">
    <source>
        <dbReference type="Proteomes" id="UP000526501"/>
    </source>
</evidence>
<name>A0A7X1B819_9BACT</name>
<evidence type="ECO:0000256" key="1">
    <source>
        <dbReference type="ARBA" id="ARBA00008834"/>
    </source>
</evidence>
<sequence length="424" mass="46668">MFKLNSKRISFAALIFVSALSAKEKRLEITEFGAVGDGVTMNTTSIQSLIDDLAAEEGGTIIVPEGIFMSGALDFRPGVDLYLDEGAVLKASTDMQHFPERRTRIEGHFEESFNPALINADGCDGFSITGTGTIDGNGRAVWDIFWARFNASEDKKGFKNLSVPRARLAIIENSRDVLVEGVTFKDSQYWNLHLYNCQDVLIKDARFVVPDDYRQAPSSDGVDVDSCQDVEIVGCYFSVTDDCVAMKGSKGPYALGDEASPAVERVTIRDCNFRRGHGAVVFGSEATVVRDVRVENCEVNGAMPLVRLKLRPDTPQLYENVVFDSIRMNSDGAEIFEIKKWTQYFDLKGEGEPISYVGNIEVSNVTGSIENLGIIEGNTMTRFGPISLSQVDVEAKKDFFKVSDRVLSLELQDVVVNGVEIGVL</sequence>
<dbReference type="Proteomes" id="UP000526501">
    <property type="component" value="Unassembled WGS sequence"/>
</dbReference>
<dbReference type="SUPFAM" id="SSF51126">
    <property type="entry name" value="Pectin lyase-like"/>
    <property type="match status" value="1"/>
</dbReference>
<keyword evidence="6" id="KW-1185">Reference proteome</keyword>
<dbReference type="InterPro" id="IPR051801">
    <property type="entry name" value="GH28_Enzymes"/>
</dbReference>
<proteinExistence type="inferred from homology"/>
<evidence type="ECO:0000256" key="4">
    <source>
        <dbReference type="RuleBase" id="RU361169"/>
    </source>
</evidence>
<dbReference type="InterPro" id="IPR006626">
    <property type="entry name" value="PbH1"/>
</dbReference>
<accession>A0A7X1B819</accession>
<dbReference type="SMART" id="SM00710">
    <property type="entry name" value="PbH1"/>
    <property type="match status" value="4"/>
</dbReference>
<dbReference type="InterPro" id="IPR012334">
    <property type="entry name" value="Pectin_lyas_fold"/>
</dbReference>
<evidence type="ECO:0000256" key="3">
    <source>
        <dbReference type="ARBA" id="ARBA00023295"/>
    </source>
</evidence>
<evidence type="ECO:0000313" key="5">
    <source>
        <dbReference type="EMBL" id="MBC2606118.1"/>
    </source>
</evidence>
<dbReference type="RefSeq" id="WP_185660011.1">
    <property type="nucleotide sequence ID" value="NZ_CAWPOO010000008.1"/>
</dbReference>
<dbReference type="AlphaFoldDB" id="A0A7X1B819"/>
<protein>
    <submittedName>
        <fullName evidence="5">Exopolygalacturonase</fullName>
    </submittedName>
</protein>